<evidence type="ECO:0000256" key="1">
    <source>
        <dbReference type="ARBA" id="ARBA00001947"/>
    </source>
</evidence>
<feature type="domain" description="Extradiol ring-cleavage dioxygenase class III enzyme subunit B" evidence="6">
    <location>
        <begin position="9"/>
        <end position="243"/>
    </location>
</feature>
<dbReference type="SUPFAM" id="SSF53213">
    <property type="entry name" value="LigB-like"/>
    <property type="match status" value="1"/>
</dbReference>
<dbReference type="PIRSF" id="PIRSF006157">
    <property type="entry name" value="Doxgns_DODA"/>
    <property type="match status" value="1"/>
</dbReference>
<protein>
    <submittedName>
        <fullName evidence="7">Aromatic ring-opening dioxygenase LigB</fullName>
    </submittedName>
</protein>
<keyword evidence="8" id="KW-1185">Reference proteome</keyword>
<dbReference type="GO" id="GO:0051213">
    <property type="term" value="F:dioxygenase activity"/>
    <property type="evidence" value="ECO:0007669"/>
    <property type="project" value="UniProtKB-KW"/>
</dbReference>
<dbReference type="Gene3D" id="3.40.830.10">
    <property type="entry name" value="LigB-like"/>
    <property type="match status" value="1"/>
</dbReference>
<dbReference type="CDD" id="cd07363">
    <property type="entry name" value="45_DOPA_Dioxygenase"/>
    <property type="match status" value="1"/>
</dbReference>
<dbReference type="Pfam" id="PF02900">
    <property type="entry name" value="LigB"/>
    <property type="match status" value="1"/>
</dbReference>
<proteinExistence type="inferred from homology"/>
<organism evidence="7 8">
    <name type="scientific">Herbaspirillum hiltneri N3</name>
    <dbReference type="NCBI Taxonomy" id="1262470"/>
    <lineage>
        <taxon>Bacteria</taxon>
        <taxon>Pseudomonadati</taxon>
        <taxon>Pseudomonadota</taxon>
        <taxon>Betaproteobacteria</taxon>
        <taxon>Burkholderiales</taxon>
        <taxon>Oxalobacteraceae</taxon>
        <taxon>Herbaspirillum</taxon>
    </lineage>
</organism>
<dbReference type="InterPro" id="IPR014436">
    <property type="entry name" value="Extradiol_dOase_DODA"/>
</dbReference>
<comment type="similarity">
    <text evidence="2">Belongs to the DODA-type extradiol aromatic ring-opening dioxygenase family.</text>
</comment>
<evidence type="ECO:0000259" key="6">
    <source>
        <dbReference type="Pfam" id="PF02900"/>
    </source>
</evidence>
<dbReference type="InterPro" id="IPR004183">
    <property type="entry name" value="Xdiol_dOase_suB"/>
</dbReference>
<evidence type="ECO:0000256" key="3">
    <source>
        <dbReference type="ARBA" id="ARBA00022723"/>
    </source>
</evidence>
<evidence type="ECO:0000256" key="4">
    <source>
        <dbReference type="ARBA" id="ARBA00022833"/>
    </source>
</evidence>
<dbReference type="PANTHER" id="PTHR30096">
    <property type="entry name" value="4,5-DOPA DIOXYGENASE EXTRADIOL-LIKE PROTEIN"/>
    <property type="match status" value="1"/>
</dbReference>
<reference evidence="8" key="1">
    <citation type="journal article" date="2015" name="Genome Announc.">
        <title>Complete Genome Sequence of Herbaspirillum hiltneri N3 (DSM 17495), Isolated from Surface-Sterilized Wheat Roots.</title>
        <authorList>
            <person name="Guizelini D."/>
            <person name="Saizaki P.M."/>
            <person name="Coimbra N.A."/>
            <person name="Weiss V.A."/>
            <person name="Faoro H."/>
            <person name="Sfeir M.Z."/>
            <person name="Baura V.A."/>
            <person name="Monteiro R.A."/>
            <person name="Chubatsu L.S."/>
            <person name="Souza E.M."/>
            <person name="Cruz L.M."/>
            <person name="Pedrosa F.O."/>
            <person name="Raittz R.T."/>
            <person name="Marchaukoski J.N."/>
            <person name="Steffens M.B."/>
        </authorList>
    </citation>
    <scope>NUCLEOTIDE SEQUENCE [LARGE SCALE GENOMIC DNA]</scope>
    <source>
        <strain evidence="8">N3</strain>
    </source>
</reference>
<gene>
    <name evidence="7" type="ORF">F506_06220</name>
</gene>
<keyword evidence="7" id="KW-0223">Dioxygenase</keyword>
<keyword evidence="4" id="KW-0862">Zinc</keyword>
<accession>A0ABN4HU86</accession>
<comment type="cofactor">
    <cofactor evidence="1">
        <name>Zn(2+)</name>
        <dbReference type="ChEBI" id="CHEBI:29105"/>
    </cofactor>
</comment>
<sequence>MSTALPSLFVSHGSPMLAVEPGRTGPLLRSIGARLPTPKAILVVSPHWETQAPRVGNLAKQRVIHDFGGFPRELYELDYPAAGSPELAERVAGLLRDAGLPAQTDDGWGLDHGAWVPLRYLYPGADIPVVQLSLQAHQPPAYHYRIGQLLAPLAKEGILLVGSGSFTHNLRELRRNDADAAIGSDSAPHTVEFLQWFLAQMQSGNLEALLGYRESAPHSVRLHPTDEHLLTLFFAMGAADDWTQSVHLDSGSTYHSLRMDAFAFGSQSSILADLPAAA</sequence>
<keyword evidence="5" id="KW-0560">Oxidoreductase</keyword>
<dbReference type="Proteomes" id="UP000063429">
    <property type="component" value="Chromosome"/>
</dbReference>
<keyword evidence="3" id="KW-0479">Metal-binding</keyword>
<dbReference type="EMBL" id="CP011409">
    <property type="protein sequence ID" value="AKZ62315.1"/>
    <property type="molecule type" value="Genomic_DNA"/>
</dbReference>
<dbReference type="RefSeq" id="WP_053195822.1">
    <property type="nucleotide sequence ID" value="NZ_CP011409.1"/>
</dbReference>
<evidence type="ECO:0000256" key="5">
    <source>
        <dbReference type="ARBA" id="ARBA00023002"/>
    </source>
</evidence>
<evidence type="ECO:0000313" key="8">
    <source>
        <dbReference type="Proteomes" id="UP000063429"/>
    </source>
</evidence>
<name>A0ABN4HU86_9BURK</name>
<evidence type="ECO:0000256" key="2">
    <source>
        <dbReference type="ARBA" id="ARBA00007581"/>
    </source>
</evidence>
<dbReference type="PANTHER" id="PTHR30096:SF0">
    <property type="entry name" value="4,5-DOPA DIOXYGENASE EXTRADIOL-LIKE PROTEIN"/>
    <property type="match status" value="1"/>
</dbReference>
<evidence type="ECO:0000313" key="7">
    <source>
        <dbReference type="EMBL" id="AKZ62315.1"/>
    </source>
</evidence>